<dbReference type="EMBL" id="VSSQ01094304">
    <property type="protein sequence ID" value="MPN38835.1"/>
    <property type="molecule type" value="Genomic_DNA"/>
</dbReference>
<name>A0A645HIJ7_9ZZZZ</name>
<feature type="compositionally biased region" description="Polar residues" evidence="1">
    <location>
        <begin position="91"/>
        <end position="102"/>
    </location>
</feature>
<comment type="caution">
    <text evidence="2">The sequence shown here is derived from an EMBL/GenBank/DDBJ whole genome shotgun (WGS) entry which is preliminary data.</text>
</comment>
<sequence>MQHGQERRADDHVGNPVGCRRAGDTKITALQRLDFRTQHPNQRTGAHRKTNDEHQQHRDSEVLRGRGVDANMHHRSEDPHSGRHHQESQRQCRFTTPAVNQTDSDKGGQHVGQTDNHGAPHLL</sequence>
<evidence type="ECO:0000256" key="1">
    <source>
        <dbReference type="SAM" id="MobiDB-lite"/>
    </source>
</evidence>
<gene>
    <name evidence="2" type="ORF">SDC9_186360</name>
</gene>
<protein>
    <submittedName>
        <fullName evidence="2">Uncharacterized protein</fullName>
    </submittedName>
</protein>
<proteinExistence type="predicted"/>
<feature type="region of interest" description="Disordered" evidence="1">
    <location>
        <begin position="1"/>
        <end position="123"/>
    </location>
</feature>
<evidence type="ECO:0000313" key="2">
    <source>
        <dbReference type="EMBL" id="MPN38835.1"/>
    </source>
</evidence>
<feature type="compositionally biased region" description="Basic and acidic residues" evidence="1">
    <location>
        <begin position="49"/>
        <end position="90"/>
    </location>
</feature>
<reference evidence="2" key="1">
    <citation type="submission" date="2019-08" db="EMBL/GenBank/DDBJ databases">
        <authorList>
            <person name="Kucharzyk K."/>
            <person name="Murdoch R.W."/>
            <person name="Higgins S."/>
            <person name="Loffler F."/>
        </authorList>
    </citation>
    <scope>NUCLEOTIDE SEQUENCE</scope>
</reference>
<accession>A0A645HIJ7</accession>
<feature type="compositionally biased region" description="Basic and acidic residues" evidence="1">
    <location>
        <begin position="1"/>
        <end position="13"/>
    </location>
</feature>
<dbReference type="AlphaFoldDB" id="A0A645HIJ7"/>
<organism evidence="2">
    <name type="scientific">bioreactor metagenome</name>
    <dbReference type="NCBI Taxonomy" id="1076179"/>
    <lineage>
        <taxon>unclassified sequences</taxon>
        <taxon>metagenomes</taxon>
        <taxon>ecological metagenomes</taxon>
    </lineage>
</organism>